<keyword evidence="1" id="KW-1133">Transmembrane helix</keyword>
<reference evidence="2 3" key="1">
    <citation type="submission" date="2018-08" db="EMBL/GenBank/DDBJ databases">
        <title>Pseudooceanicola sediminis CY03 in the family Rhodobacteracea.</title>
        <authorList>
            <person name="Zhang Y.-J."/>
        </authorList>
    </citation>
    <scope>NUCLEOTIDE SEQUENCE [LARGE SCALE GENOMIC DNA]</scope>
    <source>
        <strain evidence="2 3">CY03</strain>
    </source>
</reference>
<evidence type="ECO:0000313" key="3">
    <source>
        <dbReference type="Proteomes" id="UP000265848"/>
    </source>
</evidence>
<gene>
    <name evidence="2" type="ORF">DL237_17110</name>
</gene>
<comment type="caution">
    <text evidence="2">The sequence shown here is derived from an EMBL/GenBank/DDBJ whole genome shotgun (WGS) entry which is preliminary data.</text>
</comment>
<evidence type="ECO:0000313" key="2">
    <source>
        <dbReference type="EMBL" id="RII37394.1"/>
    </source>
</evidence>
<accession>A0A399IWS1</accession>
<dbReference type="Proteomes" id="UP000265848">
    <property type="component" value="Unassembled WGS sequence"/>
</dbReference>
<dbReference type="EMBL" id="QWJJ01000017">
    <property type="protein sequence ID" value="RII37394.1"/>
    <property type="molecule type" value="Genomic_DNA"/>
</dbReference>
<feature type="transmembrane region" description="Helical" evidence="1">
    <location>
        <begin position="97"/>
        <end position="120"/>
    </location>
</feature>
<organism evidence="2 3">
    <name type="scientific">Pseudooceanicola sediminis</name>
    <dbReference type="NCBI Taxonomy" id="2211117"/>
    <lineage>
        <taxon>Bacteria</taxon>
        <taxon>Pseudomonadati</taxon>
        <taxon>Pseudomonadota</taxon>
        <taxon>Alphaproteobacteria</taxon>
        <taxon>Rhodobacterales</taxon>
        <taxon>Paracoccaceae</taxon>
        <taxon>Pseudooceanicola</taxon>
    </lineage>
</organism>
<sequence>MSMFDADKFRRDLDKTERALKDAFNRETGDIVSLMRYAGRRLPRGAHRAAAEIEQARLLSEHPKLSRQLDQHRLRRPFRRVDTAVAAYDGKDRRKGLVLGVLSSMAFNVLVFLALLIAFARWRGLI</sequence>
<keyword evidence="1" id="KW-0472">Membrane</keyword>
<evidence type="ECO:0000256" key="1">
    <source>
        <dbReference type="SAM" id="Phobius"/>
    </source>
</evidence>
<protein>
    <submittedName>
        <fullName evidence="2">Uncharacterized protein</fullName>
    </submittedName>
</protein>
<keyword evidence="3" id="KW-1185">Reference proteome</keyword>
<name>A0A399IWS1_9RHOB</name>
<dbReference type="AlphaFoldDB" id="A0A399IWS1"/>
<keyword evidence="1" id="KW-0812">Transmembrane</keyword>
<proteinExistence type="predicted"/>